<feature type="compositionally biased region" description="Low complexity" evidence="1">
    <location>
        <begin position="351"/>
        <end position="370"/>
    </location>
</feature>
<sequence length="399" mass="43305">MPRAKNVVAAAAEKESGKVGQDAGYVVKIEPMGNGPLFCELHFYQRVKYLGIPKFIASGQHVYKGTNYRFMVMQRFSTDLQMIFEASGKHFSRQTVCALALRLVYLVDYGLAYKYAPDGNHKAYKEDPKKAHDGTIEFTSRDAHKGTHLGGQTWRFWAIVFYSGCVDDFHGKINSLTVTTYLTQNTNEIKTYFNMVKNLSYDEQPNYTKMREVFTKGLSSIGVKDKGVKRKQADADVKVKSRAASPRPSTPKKTKPMTPKPGSAATKPMSPKPAARKPAAAKGKPSPAKATAGRATPTGAAKKMAAKKLTPTAAAAIARAAGAKAAQGSIGSPLQARSRVQSPKGQQSPRALKTSAAAKRAKSPAAGSPVPKKRKVTRKKKVVMNEMAIQTSPGLKKNR</sequence>
<dbReference type="InterPro" id="IPR050235">
    <property type="entry name" value="CK1_Ser-Thr_kinase"/>
</dbReference>
<feature type="region of interest" description="Disordered" evidence="1">
    <location>
        <begin position="225"/>
        <end position="399"/>
    </location>
</feature>
<evidence type="ECO:0000256" key="1">
    <source>
        <dbReference type="SAM" id="MobiDB-lite"/>
    </source>
</evidence>
<dbReference type="EMBL" id="CP111022">
    <property type="protein sequence ID" value="WAR19680.1"/>
    <property type="molecule type" value="Genomic_DNA"/>
</dbReference>
<dbReference type="InterPro" id="IPR011009">
    <property type="entry name" value="Kinase-like_dom_sf"/>
</dbReference>
<feature type="compositionally biased region" description="Basic and acidic residues" evidence="1">
    <location>
        <begin position="225"/>
        <end position="239"/>
    </location>
</feature>
<feature type="compositionally biased region" description="Polar residues" evidence="1">
    <location>
        <begin position="338"/>
        <end position="349"/>
    </location>
</feature>
<reference evidence="2" key="1">
    <citation type="submission" date="2022-11" db="EMBL/GenBank/DDBJ databases">
        <title>Centuries of genome instability and evolution in soft-shell clam transmissible cancer (bioRxiv).</title>
        <authorList>
            <person name="Hart S.F.M."/>
            <person name="Yonemitsu M.A."/>
            <person name="Giersch R.M."/>
            <person name="Beal B.F."/>
            <person name="Arriagada G."/>
            <person name="Davis B.W."/>
            <person name="Ostrander E.A."/>
            <person name="Goff S.P."/>
            <person name="Metzger M.J."/>
        </authorList>
    </citation>
    <scope>NUCLEOTIDE SEQUENCE</scope>
    <source>
        <strain evidence="2">MELC-2E11</strain>
        <tissue evidence="2">Siphon/mantle</tissue>
    </source>
</reference>
<gene>
    <name evidence="2" type="ORF">MAR_001518</name>
</gene>
<evidence type="ECO:0000313" key="2">
    <source>
        <dbReference type="EMBL" id="WAR19680.1"/>
    </source>
</evidence>
<name>A0ABY7FC53_MYAAR</name>
<evidence type="ECO:0000313" key="3">
    <source>
        <dbReference type="Proteomes" id="UP001164746"/>
    </source>
</evidence>
<dbReference type="Gene3D" id="1.10.510.10">
    <property type="entry name" value="Transferase(Phosphotransferase) domain 1"/>
    <property type="match status" value="2"/>
</dbReference>
<keyword evidence="3" id="KW-1185">Reference proteome</keyword>
<feature type="compositionally biased region" description="Low complexity" evidence="1">
    <location>
        <begin position="256"/>
        <end position="326"/>
    </location>
</feature>
<protein>
    <submittedName>
        <fullName evidence="2">VRK1-like protein</fullName>
    </submittedName>
</protein>
<organism evidence="2 3">
    <name type="scientific">Mya arenaria</name>
    <name type="common">Soft-shell clam</name>
    <dbReference type="NCBI Taxonomy" id="6604"/>
    <lineage>
        <taxon>Eukaryota</taxon>
        <taxon>Metazoa</taxon>
        <taxon>Spiralia</taxon>
        <taxon>Lophotrochozoa</taxon>
        <taxon>Mollusca</taxon>
        <taxon>Bivalvia</taxon>
        <taxon>Autobranchia</taxon>
        <taxon>Heteroconchia</taxon>
        <taxon>Euheterodonta</taxon>
        <taxon>Imparidentia</taxon>
        <taxon>Neoheterodontei</taxon>
        <taxon>Myida</taxon>
        <taxon>Myoidea</taxon>
        <taxon>Myidae</taxon>
        <taxon>Mya</taxon>
    </lineage>
</organism>
<feature type="compositionally biased region" description="Basic residues" evidence="1">
    <location>
        <begin position="371"/>
        <end position="382"/>
    </location>
</feature>
<dbReference type="PANTHER" id="PTHR11909">
    <property type="entry name" value="CASEIN KINASE-RELATED"/>
    <property type="match status" value="1"/>
</dbReference>
<proteinExistence type="predicted"/>
<dbReference type="SUPFAM" id="SSF56112">
    <property type="entry name" value="Protein kinase-like (PK-like)"/>
    <property type="match status" value="1"/>
</dbReference>
<dbReference type="Proteomes" id="UP001164746">
    <property type="component" value="Chromosome 11"/>
</dbReference>
<accession>A0ABY7FC53</accession>